<dbReference type="InterPro" id="IPR001585">
    <property type="entry name" value="TAL/FSA"/>
</dbReference>
<dbReference type="GO" id="GO:0005737">
    <property type="term" value="C:cytoplasm"/>
    <property type="evidence" value="ECO:0007669"/>
    <property type="project" value="UniProtKB-SubCell"/>
</dbReference>
<dbReference type="CDD" id="cd00956">
    <property type="entry name" value="Transaldolase_FSA"/>
    <property type="match status" value="1"/>
</dbReference>
<reference evidence="4" key="1">
    <citation type="submission" date="2020-04" db="EMBL/GenBank/DDBJ databases">
        <authorList>
            <person name="Zhang T."/>
        </authorList>
    </citation>
    <scope>NUCLEOTIDE SEQUENCE</scope>
    <source>
        <strain evidence="4">HKST-UBA80</strain>
    </source>
</reference>
<dbReference type="Proteomes" id="UP000714817">
    <property type="component" value="Unassembled WGS sequence"/>
</dbReference>
<dbReference type="SUPFAM" id="SSF51569">
    <property type="entry name" value="Aldolase"/>
    <property type="match status" value="1"/>
</dbReference>
<evidence type="ECO:0000256" key="3">
    <source>
        <dbReference type="ARBA" id="ARBA00023270"/>
    </source>
</evidence>
<evidence type="ECO:0000256" key="2">
    <source>
        <dbReference type="ARBA" id="ARBA00022490"/>
    </source>
</evidence>
<organism evidence="4 5">
    <name type="scientific">candidate division WWE3 bacterium</name>
    <dbReference type="NCBI Taxonomy" id="2053526"/>
    <lineage>
        <taxon>Bacteria</taxon>
        <taxon>Katanobacteria</taxon>
    </lineage>
</organism>
<accession>A0A955E0U7</accession>
<comment type="caution">
    <text evidence="4">The sequence shown here is derived from an EMBL/GenBank/DDBJ whole genome shotgun (WGS) entry which is preliminary data.</text>
</comment>
<dbReference type="PANTHER" id="PTHR10683">
    <property type="entry name" value="TRANSALDOLASE"/>
    <property type="match status" value="1"/>
</dbReference>
<proteinExistence type="predicted"/>
<dbReference type="InterPro" id="IPR013785">
    <property type="entry name" value="Aldolase_TIM"/>
</dbReference>
<evidence type="ECO:0000313" key="5">
    <source>
        <dbReference type="Proteomes" id="UP000714817"/>
    </source>
</evidence>
<keyword evidence="4" id="KW-0456">Lyase</keyword>
<dbReference type="AlphaFoldDB" id="A0A955E0U7"/>
<gene>
    <name evidence="4" type="ORF">KDA10_00555</name>
</gene>
<protein>
    <submittedName>
        <fullName evidence="4">Fructose-6-phosphate aldolase</fullName>
        <ecNumber evidence="4">4.1.2.-</ecNumber>
    </submittedName>
</protein>
<dbReference type="GO" id="GO:0016832">
    <property type="term" value="F:aldehyde-lyase activity"/>
    <property type="evidence" value="ECO:0007669"/>
    <property type="project" value="InterPro"/>
</dbReference>
<keyword evidence="3" id="KW-0704">Schiff base</keyword>
<name>A0A955E0U7_UNCKA</name>
<dbReference type="Pfam" id="PF00923">
    <property type="entry name" value="TAL_FSA"/>
    <property type="match status" value="1"/>
</dbReference>
<dbReference type="EMBL" id="JAGQNY010000002">
    <property type="protein sequence ID" value="MCA9301845.1"/>
    <property type="molecule type" value="Genomic_DNA"/>
</dbReference>
<reference evidence="4" key="2">
    <citation type="journal article" date="2021" name="Microbiome">
        <title>Successional dynamics and alternative stable states in a saline activated sludge microbial community over 9 years.</title>
        <authorList>
            <person name="Wang Y."/>
            <person name="Ye J."/>
            <person name="Ju F."/>
            <person name="Liu L."/>
            <person name="Boyd J.A."/>
            <person name="Deng Y."/>
            <person name="Parks D.H."/>
            <person name="Jiang X."/>
            <person name="Yin X."/>
            <person name="Woodcroft B.J."/>
            <person name="Tyson G.W."/>
            <person name="Hugenholtz P."/>
            <person name="Polz M.F."/>
            <person name="Zhang T."/>
        </authorList>
    </citation>
    <scope>NUCLEOTIDE SEQUENCE</scope>
    <source>
        <strain evidence="4">HKST-UBA80</strain>
    </source>
</reference>
<evidence type="ECO:0000256" key="1">
    <source>
        <dbReference type="ARBA" id="ARBA00004496"/>
    </source>
</evidence>
<dbReference type="GO" id="GO:0005975">
    <property type="term" value="P:carbohydrate metabolic process"/>
    <property type="evidence" value="ECO:0007669"/>
    <property type="project" value="InterPro"/>
</dbReference>
<dbReference type="Gene3D" id="3.20.20.70">
    <property type="entry name" value="Aldolase class I"/>
    <property type="match status" value="1"/>
</dbReference>
<comment type="subcellular location">
    <subcellularLocation>
        <location evidence="1">Cytoplasm</location>
    </subcellularLocation>
</comment>
<dbReference type="EC" id="4.1.2.-" evidence="4"/>
<dbReference type="FunFam" id="3.20.20.70:FF:000018">
    <property type="entry name" value="Probable transaldolase"/>
    <property type="match status" value="1"/>
</dbReference>
<dbReference type="PANTHER" id="PTHR10683:SF40">
    <property type="entry name" value="FRUCTOSE-6-PHOSPHATE ALDOLASE 1-RELATED"/>
    <property type="match status" value="1"/>
</dbReference>
<dbReference type="InterPro" id="IPR033919">
    <property type="entry name" value="TSA/FSA_arc/bac"/>
</dbReference>
<sequence>MQLFIDSADPIEIENAYRLGLISGVTTNPSLAAKSSQDYPKDIEKILRLIHGPVSIETVATTYEGMVAEGTALSRLNKHVVVKIPCVSEGFMAAKKLSSHNIAVNMTLCFTLNQALLAANAGVLFVSPFLGRLNEIERNSGFELLKKIKQAYSNYNIKTKILAASIRQAEDIETAALIGADICTVPYNILIGLSAHPLTKKGLDKFLTDWKGSGLSLPV</sequence>
<keyword evidence="2" id="KW-0963">Cytoplasm</keyword>
<evidence type="ECO:0000313" key="4">
    <source>
        <dbReference type="EMBL" id="MCA9301845.1"/>
    </source>
</evidence>